<dbReference type="Pfam" id="PF18906">
    <property type="entry name" value="Phage_tube_2"/>
    <property type="match status" value="1"/>
</dbReference>
<accession>A0A6I0DYW0</accession>
<sequence>MGVRKHNKLAMLHKLETTYGEDAAPAAANALLAANVTITPIEGQEVSRDLLLPYLGNQGIVLAGIYARVEFDLEVAGSGTAGEAPKIGSILRVSGMSETITAGQDVTYEIVEDAVESGSLYFISDKVQHVLLGGQANIAPSFAPSSIPRFRVTYLGLLGTITDVAAMPIVTNAGWTTPETVSKANTTMSLHGWPSVAESLSVDLGNTLTPRFLIGDEKIMISDRKTTGTAVVEARSLAEVDWFNRALKRTRGALTLTHGKTAGNIVELTAPAVEVGKPSQGQTDGIVNYSLPLSLCPIEGMDELKIVFK</sequence>
<dbReference type="InterPro" id="IPR044000">
    <property type="entry name" value="Phage_tube_2"/>
</dbReference>
<dbReference type="EMBL" id="WBWX01000001">
    <property type="protein sequence ID" value="KAB2803299.1"/>
    <property type="molecule type" value="Genomic_DNA"/>
</dbReference>
<comment type="caution">
    <text evidence="1">The sequence shown here is derived from an EMBL/GenBank/DDBJ whole genome shotgun (WGS) entry which is preliminary data.</text>
</comment>
<proteinExistence type="predicted"/>
<name>A0A6I0DYW0_BRUAN</name>
<dbReference type="AlphaFoldDB" id="A0A6I0DYW0"/>
<evidence type="ECO:0000313" key="1">
    <source>
        <dbReference type="EMBL" id="KAB2803299.1"/>
    </source>
</evidence>
<reference evidence="1 2" key="1">
    <citation type="submission" date="2019-09" db="EMBL/GenBank/DDBJ databases">
        <title>Taxonomic organization of the family Brucellaceae based on a phylogenomic approach.</title>
        <authorList>
            <person name="Leclercq S."/>
            <person name="Cloeckaert A."/>
            <person name="Zygmunt M.S."/>
        </authorList>
    </citation>
    <scope>NUCLEOTIDE SEQUENCE [LARGE SCALE GENOMIC DNA]</scope>
    <source>
        <strain evidence="1 2">CCUG 34461</strain>
    </source>
</reference>
<dbReference type="RefSeq" id="WP_151576336.1">
    <property type="nucleotide sequence ID" value="NZ_WBWX01000001.1"/>
</dbReference>
<organism evidence="1 2">
    <name type="scientific">Brucella anthropi</name>
    <name type="common">Ochrobactrum anthropi</name>
    <dbReference type="NCBI Taxonomy" id="529"/>
    <lineage>
        <taxon>Bacteria</taxon>
        <taxon>Pseudomonadati</taxon>
        <taxon>Pseudomonadota</taxon>
        <taxon>Alphaproteobacteria</taxon>
        <taxon>Hyphomicrobiales</taxon>
        <taxon>Brucellaceae</taxon>
        <taxon>Brucella/Ochrobactrum group</taxon>
        <taxon>Brucella</taxon>
    </lineage>
</organism>
<dbReference type="Proteomes" id="UP000441102">
    <property type="component" value="Unassembled WGS sequence"/>
</dbReference>
<gene>
    <name evidence="1" type="ORF">F9L06_03840</name>
</gene>
<protein>
    <submittedName>
        <fullName evidence="1">Uncharacterized protein</fullName>
    </submittedName>
</protein>
<evidence type="ECO:0000313" key="2">
    <source>
        <dbReference type="Proteomes" id="UP000441102"/>
    </source>
</evidence>